<dbReference type="EC" id="6.2.-.-" evidence="8"/>
<dbReference type="InterPro" id="IPR006070">
    <property type="entry name" value="Sua5-like_dom"/>
</dbReference>
<dbReference type="Gene3D" id="3.90.870.50">
    <property type="match status" value="1"/>
</dbReference>
<dbReference type="Pfam" id="PF17788">
    <property type="entry name" value="HypF_C"/>
    <property type="match status" value="1"/>
</dbReference>
<comment type="pathway">
    <text evidence="1">Protein modification; [NiFe] hydrogenase maturation.</text>
</comment>
<feature type="domain" description="YrdC-like" evidence="11">
    <location>
        <begin position="192"/>
        <end position="374"/>
    </location>
</feature>
<dbReference type="InterPro" id="IPR055128">
    <property type="entry name" value="HypF_C_2"/>
</dbReference>
<evidence type="ECO:0000313" key="13">
    <source>
        <dbReference type="Proteomes" id="UP000007039"/>
    </source>
</evidence>
<dbReference type="KEGG" id="cni:Calni_0727"/>
<evidence type="ECO:0000256" key="3">
    <source>
        <dbReference type="ARBA" id="ARBA00022598"/>
    </source>
</evidence>
<dbReference type="InterPro" id="IPR017968">
    <property type="entry name" value="Acylphosphatase_CS"/>
</dbReference>
<dbReference type="PANTHER" id="PTHR42959:SF1">
    <property type="entry name" value="CARBAMOYLTRANSFERASE HYPF"/>
    <property type="match status" value="1"/>
</dbReference>
<dbReference type="InterPro" id="IPR001792">
    <property type="entry name" value="Acylphosphatase-like_dom"/>
</dbReference>
<evidence type="ECO:0000256" key="2">
    <source>
        <dbReference type="ARBA" id="ARBA00008097"/>
    </source>
</evidence>
<keyword evidence="4" id="KW-0479">Metal-binding</keyword>
<dbReference type="PIRSF" id="PIRSF006256">
    <property type="entry name" value="CMPcnvr_hdrg_mat"/>
    <property type="match status" value="1"/>
</dbReference>
<evidence type="ECO:0000256" key="7">
    <source>
        <dbReference type="ARBA" id="ARBA00048220"/>
    </source>
</evidence>
<feature type="active site" evidence="9">
    <location>
        <position position="17"/>
    </location>
</feature>
<dbReference type="GO" id="GO:0016743">
    <property type="term" value="F:carboxyl- or carbamoyltransferase activity"/>
    <property type="evidence" value="ECO:0007669"/>
    <property type="project" value="UniProtKB-UniRule"/>
</dbReference>
<keyword evidence="13" id="KW-1185">Reference proteome</keyword>
<dbReference type="Gene3D" id="3.30.420.360">
    <property type="match status" value="1"/>
</dbReference>
<dbReference type="SUPFAM" id="SSF53067">
    <property type="entry name" value="Actin-like ATPase domain"/>
    <property type="match status" value="1"/>
</dbReference>
<dbReference type="GO" id="GO:0016874">
    <property type="term" value="F:ligase activity"/>
    <property type="evidence" value="ECO:0007669"/>
    <property type="project" value="UniProtKB-UniRule"/>
</dbReference>
<dbReference type="AlphaFoldDB" id="E4TGF7"/>
<dbReference type="InterPro" id="IPR043129">
    <property type="entry name" value="ATPase_NBD"/>
</dbReference>
<dbReference type="SUPFAM" id="SSF54975">
    <property type="entry name" value="Acylphosphatase/BLUF domain-like"/>
    <property type="match status" value="1"/>
</dbReference>
<dbReference type="InterPro" id="IPR051060">
    <property type="entry name" value="Carbamoyltrans_HypF-like"/>
</dbReference>
<feature type="active site" evidence="9">
    <location>
        <position position="35"/>
    </location>
</feature>
<dbReference type="PROSITE" id="PS51160">
    <property type="entry name" value="ACYLPHOSPHATASE_3"/>
    <property type="match status" value="1"/>
</dbReference>
<dbReference type="Gene3D" id="3.30.420.40">
    <property type="match status" value="1"/>
</dbReference>
<dbReference type="STRING" id="768670.Calni_0727"/>
<comment type="catalytic activity">
    <reaction evidence="9">
        <text>an acyl phosphate + H2O = a carboxylate + phosphate + H(+)</text>
        <dbReference type="Rhea" id="RHEA:14965"/>
        <dbReference type="ChEBI" id="CHEBI:15377"/>
        <dbReference type="ChEBI" id="CHEBI:15378"/>
        <dbReference type="ChEBI" id="CHEBI:29067"/>
        <dbReference type="ChEBI" id="CHEBI:43474"/>
        <dbReference type="ChEBI" id="CHEBI:59918"/>
        <dbReference type="EC" id="3.6.1.7"/>
    </reaction>
</comment>
<comment type="similarity">
    <text evidence="2 8">Belongs to the carbamoyltransferase HypF family.</text>
</comment>
<dbReference type="InterPro" id="IPR041440">
    <property type="entry name" value="HypF_C"/>
</dbReference>
<comment type="catalytic activity">
    <reaction evidence="7">
        <text>C-terminal L-cysteinyl-[HypE protein] + carbamoyl phosphate + ATP + H2O = C-terminal S-carboxamide-L-cysteinyl-[HypE protein] + AMP + phosphate + diphosphate + H(+)</text>
        <dbReference type="Rhea" id="RHEA:55636"/>
        <dbReference type="Rhea" id="RHEA-COMP:14247"/>
        <dbReference type="Rhea" id="RHEA-COMP:14392"/>
        <dbReference type="ChEBI" id="CHEBI:15377"/>
        <dbReference type="ChEBI" id="CHEBI:15378"/>
        <dbReference type="ChEBI" id="CHEBI:30616"/>
        <dbReference type="ChEBI" id="CHEBI:33019"/>
        <dbReference type="ChEBI" id="CHEBI:43474"/>
        <dbReference type="ChEBI" id="CHEBI:58228"/>
        <dbReference type="ChEBI" id="CHEBI:76913"/>
        <dbReference type="ChEBI" id="CHEBI:139126"/>
        <dbReference type="ChEBI" id="CHEBI:456215"/>
    </reaction>
</comment>
<dbReference type="Pfam" id="PF00708">
    <property type="entry name" value="Acylphosphatase"/>
    <property type="match status" value="1"/>
</dbReference>
<dbReference type="RefSeq" id="WP_013450851.1">
    <property type="nucleotide sequence ID" value="NC_014758.1"/>
</dbReference>
<evidence type="ECO:0000256" key="9">
    <source>
        <dbReference type="PROSITE-ProRule" id="PRU00520"/>
    </source>
</evidence>
<dbReference type="HOGENOM" id="CLU_009164_0_0_0"/>
<evidence type="ECO:0000256" key="5">
    <source>
        <dbReference type="ARBA" id="ARBA00022771"/>
    </source>
</evidence>
<dbReference type="Proteomes" id="UP000007039">
    <property type="component" value="Chromosome"/>
</dbReference>
<evidence type="ECO:0000256" key="1">
    <source>
        <dbReference type="ARBA" id="ARBA00004711"/>
    </source>
</evidence>
<dbReference type="UniPathway" id="UPA00335"/>
<reference evidence="12 13" key="2">
    <citation type="journal article" date="2011" name="Stand. Genomic Sci.">
        <title>Complete genome sequence of Calditerrivibrio nitroreducens type strain (Yu37-1).</title>
        <authorList>
            <person name="Pitluck S."/>
            <person name="Sikorski J."/>
            <person name="Zeytun A."/>
            <person name="Lapidus A."/>
            <person name="Nolan M."/>
            <person name="Lucas S."/>
            <person name="Hammon N."/>
            <person name="Deshpande S."/>
            <person name="Cheng J.F."/>
            <person name="Tapia R."/>
            <person name="Han C."/>
            <person name="Goodwin L."/>
            <person name="Liolios K."/>
            <person name="Pagani I."/>
            <person name="Ivanova N."/>
            <person name="Mavromatis K."/>
            <person name="Pati A."/>
            <person name="Chen A."/>
            <person name="Palaniappan K."/>
            <person name="Hauser L."/>
            <person name="Chang Y.J."/>
            <person name="Jeffries C.D."/>
            <person name="Detter J.C."/>
            <person name="Brambilla E."/>
            <person name="Djao O.D."/>
            <person name="Rohde M."/>
            <person name="Spring S."/>
            <person name="Goker M."/>
            <person name="Woyke T."/>
            <person name="Bristow J."/>
            <person name="Eisen J.A."/>
            <person name="Markowitz V."/>
            <person name="Hugenholtz P."/>
            <person name="Kyrpides N.C."/>
            <person name="Klenk H.P."/>
            <person name="Land M."/>
        </authorList>
    </citation>
    <scope>NUCLEOTIDE SEQUENCE [LARGE SCALE GENOMIC DNA]</scope>
    <source>
        <strain evidence="13">DSM 19672 / NBRC 101217 / Yu37-1</strain>
    </source>
</reference>
<dbReference type="InterPro" id="IPR036046">
    <property type="entry name" value="Acylphosphatase-like_dom_sf"/>
</dbReference>
<dbReference type="PANTHER" id="PTHR42959">
    <property type="entry name" value="CARBAMOYLTRANSFERASE"/>
    <property type="match status" value="1"/>
</dbReference>
<accession>E4TGF7</accession>
<dbReference type="GO" id="GO:0051604">
    <property type="term" value="P:protein maturation"/>
    <property type="evidence" value="ECO:0007669"/>
    <property type="project" value="TreeGrafter"/>
</dbReference>
<organism evidence="12 13">
    <name type="scientific">Calditerrivibrio nitroreducens (strain DSM 19672 / NBRC 101217 / Yu37-1)</name>
    <dbReference type="NCBI Taxonomy" id="768670"/>
    <lineage>
        <taxon>Bacteria</taxon>
        <taxon>Pseudomonadati</taxon>
        <taxon>Deferribacterota</taxon>
        <taxon>Deferribacteres</taxon>
        <taxon>Deferribacterales</taxon>
        <taxon>Calditerrivibrionaceae</taxon>
    </lineage>
</organism>
<dbReference type="GO" id="GO:0008270">
    <property type="term" value="F:zinc ion binding"/>
    <property type="evidence" value="ECO:0007669"/>
    <property type="project" value="UniProtKB-KW"/>
</dbReference>
<name>E4TGF7_CALNY</name>
<keyword evidence="5" id="KW-0863">Zinc-finger</keyword>
<keyword evidence="3" id="KW-0436">Ligase</keyword>
<keyword evidence="6" id="KW-0862">Zinc</keyword>
<dbReference type="GO" id="GO:0003998">
    <property type="term" value="F:acylphosphatase activity"/>
    <property type="evidence" value="ECO:0007669"/>
    <property type="project" value="UniProtKB-EC"/>
</dbReference>
<dbReference type="eggNOG" id="COG0068">
    <property type="taxonomic scope" value="Bacteria"/>
</dbReference>
<evidence type="ECO:0000256" key="8">
    <source>
        <dbReference type="PIRNR" id="PIRNR006256"/>
    </source>
</evidence>
<gene>
    <name evidence="12" type="ordered locus">Calni_0727</name>
</gene>
<dbReference type="Gene3D" id="3.30.110.120">
    <property type="match status" value="1"/>
</dbReference>
<dbReference type="PROSITE" id="PS51163">
    <property type="entry name" value="YRDC"/>
    <property type="match status" value="1"/>
</dbReference>
<sequence>MAYQITIDGIVQGVGFRPFVYTLAVSMRMKGYVKNSTYGVIIHLECSEQEMENFLKRLKDEAPKNSKILDITIEKTADLHLKDFTIEKSTPEKGITLIPSDLSICKDCASELFDPSNRRYLYPFINCTNCGPRYSIIKNIPYDRDKTTMANFIMCPDCKKEYMDETDRRFHAQPNCCDICGPSVYLGGLKGVEAIKECASLVDKGEIVAIKGLGGYHLICDARNEEAINRLRRLKKRKVKPFAVMVKDIKYIEDFITQELKDFFDSPVAPIVIIDANDLLPSSISPVNKKIGFMKAYTPLHQILFHFLKTDFLIATSGNEKDEPIVIDEKDAENKLNKFTNYFLHHNRPIHTRVDDSVFTIFEDKPYPIRVSRGFAPIPIITGIFYKESYYGAGAGLKSHIALTKGKYSIVSQYIGDLDNAESAEFYEETFEKLTHLFEIDVKKVITDLHPDYYSTIFAEKYAEKKGLKAIKLQHHKAHLFSIMAEHRKTDNVIGVIFDGTGLGEDGAIWGGEIFYKKGEINRRFHLKYFRQPGGDAAAKAPYRMLIGYLLQIGMDEQIIEKVENRFNSKGEVQIIKSIINKSINSPLTSSMGRLFEAIGSILTGVKTNEFEGHAAIALESIAKFTSIGRYDYEINDYEIDISKIIESVISDFFKKIPPEEISFKFHKTIAHIILDCCRIIREETEIDTVLFSGGVFQNILLLKLAGDLLKENKFTPLHQHILPPNDASISLGQVYYAGINQ</sequence>
<proteinExistence type="inferred from homology"/>
<dbReference type="OrthoDB" id="9808093at2"/>
<dbReference type="EMBL" id="CP002347">
    <property type="protein sequence ID" value="ADR18638.1"/>
    <property type="molecule type" value="Genomic_DNA"/>
</dbReference>
<evidence type="ECO:0000256" key="6">
    <source>
        <dbReference type="ARBA" id="ARBA00022833"/>
    </source>
</evidence>
<dbReference type="Pfam" id="PF01300">
    <property type="entry name" value="Sua5_yciO_yrdC"/>
    <property type="match status" value="1"/>
</dbReference>
<reference key="1">
    <citation type="submission" date="2010-11" db="EMBL/GenBank/DDBJ databases">
        <title>The complete genome of chromosome of Calditerrivibrio nitroreducens DSM 19672.</title>
        <authorList>
            <consortium name="US DOE Joint Genome Institute (JGI-PGF)"/>
            <person name="Lucas S."/>
            <person name="Copeland A."/>
            <person name="Lapidus A."/>
            <person name="Bruce D."/>
            <person name="Goodwin L."/>
            <person name="Pitluck S."/>
            <person name="Kyrpides N."/>
            <person name="Mavromatis K."/>
            <person name="Ivanova N."/>
            <person name="Mikhailova N."/>
            <person name="Zeytun A."/>
            <person name="Brettin T."/>
            <person name="Detter J.C."/>
            <person name="Tapia R."/>
            <person name="Han C."/>
            <person name="Land M."/>
            <person name="Hauser L."/>
            <person name="Markowitz V."/>
            <person name="Cheng J.-F."/>
            <person name="Hugenholtz P."/>
            <person name="Woyke T."/>
            <person name="Wu D."/>
            <person name="Spring S."/>
            <person name="Schroeder M."/>
            <person name="Brambilla E."/>
            <person name="Klenk H.-P."/>
            <person name="Eisen J.A."/>
        </authorList>
    </citation>
    <scope>NUCLEOTIDE SEQUENCE [LARGE SCALE GENOMIC DNA]</scope>
    <source>
        <strain>DSM 19672</strain>
    </source>
</reference>
<dbReference type="PROSITE" id="PS00150">
    <property type="entry name" value="ACYLPHOSPHATASE_1"/>
    <property type="match status" value="1"/>
</dbReference>
<dbReference type="SUPFAM" id="SSF55821">
    <property type="entry name" value="YrdC/RibB"/>
    <property type="match status" value="1"/>
</dbReference>
<evidence type="ECO:0000259" key="11">
    <source>
        <dbReference type="PROSITE" id="PS51163"/>
    </source>
</evidence>
<keyword evidence="9" id="KW-0378">Hydrolase</keyword>
<dbReference type="NCBIfam" id="TIGR00143">
    <property type="entry name" value="hypF"/>
    <property type="match status" value="1"/>
</dbReference>
<dbReference type="GO" id="GO:0003725">
    <property type="term" value="F:double-stranded RNA binding"/>
    <property type="evidence" value="ECO:0007669"/>
    <property type="project" value="InterPro"/>
</dbReference>
<dbReference type="InterPro" id="IPR011125">
    <property type="entry name" value="Znf_HypF"/>
</dbReference>
<feature type="domain" description="Acylphosphatase-like" evidence="10">
    <location>
        <begin position="2"/>
        <end position="88"/>
    </location>
</feature>
<dbReference type="InterPro" id="IPR017945">
    <property type="entry name" value="DHBP_synth_RibB-like_a/b_dom"/>
</dbReference>
<dbReference type="InterPro" id="IPR004421">
    <property type="entry name" value="Carbamoyltransferase_HypF"/>
</dbReference>
<evidence type="ECO:0000259" key="10">
    <source>
        <dbReference type="PROSITE" id="PS51160"/>
    </source>
</evidence>
<protein>
    <recommendedName>
        <fullName evidence="8">Carbamoyltransferase</fullName>
        <ecNumber evidence="8">6.2.-.-</ecNumber>
    </recommendedName>
</protein>
<dbReference type="Pfam" id="PF07503">
    <property type="entry name" value="zf-HYPF"/>
    <property type="match status" value="2"/>
</dbReference>
<evidence type="ECO:0000313" key="12">
    <source>
        <dbReference type="EMBL" id="ADR18638.1"/>
    </source>
</evidence>
<evidence type="ECO:0000256" key="4">
    <source>
        <dbReference type="ARBA" id="ARBA00022723"/>
    </source>
</evidence>
<dbReference type="Pfam" id="PF22521">
    <property type="entry name" value="HypF_C_2"/>
    <property type="match status" value="1"/>
</dbReference>